<dbReference type="InterPro" id="IPR036682">
    <property type="entry name" value="OS_D_A10/PebIII_sf"/>
</dbReference>
<keyword evidence="1" id="KW-0732">Signal</keyword>
<gene>
    <name evidence="2" type="primary">CSP3</name>
</gene>
<dbReference type="PANTHER" id="PTHR11257">
    <property type="entry name" value="CHEMOSENSORY PROTEIN-RELATED"/>
    <property type="match status" value="1"/>
</dbReference>
<accession>A0A889XL58</accession>
<evidence type="ECO:0000256" key="1">
    <source>
        <dbReference type="SAM" id="SignalP"/>
    </source>
</evidence>
<feature type="signal peptide" evidence="1">
    <location>
        <begin position="1"/>
        <end position="18"/>
    </location>
</feature>
<proteinExistence type="evidence at transcript level"/>
<dbReference type="EMBL" id="MT380359">
    <property type="protein sequence ID" value="QRF70949.1"/>
    <property type="molecule type" value="mRNA"/>
</dbReference>
<dbReference type="InterPro" id="IPR005055">
    <property type="entry name" value="A10/PebIII"/>
</dbReference>
<dbReference type="AlphaFoldDB" id="A0A889XL58"/>
<protein>
    <submittedName>
        <fullName evidence="2">Chemosensory protein</fullName>
    </submittedName>
</protein>
<feature type="chain" id="PRO_5032924257" evidence="1">
    <location>
        <begin position="19"/>
        <end position="123"/>
    </location>
</feature>
<name>A0A889XL58_9NEOP</name>
<dbReference type="PANTHER" id="PTHR11257:SF13">
    <property type="entry name" value="GEO07322P1"/>
    <property type="match status" value="1"/>
</dbReference>
<dbReference type="Pfam" id="PF03392">
    <property type="entry name" value="OS-D"/>
    <property type="match status" value="1"/>
</dbReference>
<dbReference type="Gene3D" id="1.10.2080.10">
    <property type="entry name" value="Insect odorant-binding protein A10/Ejaculatory bulb-specific protein 3"/>
    <property type="match status" value="1"/>
</dbReference>
<evidence type="ECO:0000313" key="2">
    <source>
        <dbReference type="EMBL" id="QRF70949.1"/>
    </source>
</evidence>
<dbReference type="SUPFAM" id="SSF100910">
    <property type="entry name" value="Chemosensory protein Csp2"/>
    <property type="match status" value="1"/>
</dbReference>
<reference evidence="2" key="1">
    <citation type="journal article" name="PLoS ONE">
        <title>Identification of chemosensory genes from the antennal transcriptome of Semiothisa cinerearia.</title>
        <authorList>
            <person name="Liu P."/>
            <person name="Zhang X."/>
            <person name="Meng R."/>
            <person name="Liu C."/>
            <person name="Li M."/>
            <person name="Zhang T."/>
        </authorList>
    </citation>
    <scope>NUCLEOTIDE SEQUENCE</scope>
</reference>
<sequence length="123" mass="14166">MNWLILSAVLALAAFSAADQYTDRYDELNVDEIVANRRLLVPYIKCVLEQGKCTAEGKEMKAHIKDAMQTSCAKCTEKQRVKARKVVQHIKENEKDYWEQIKAKYDPGDKYKETYEAFLAADN</sequence>
<organism evidence="2">
    <name type="scientific">Semiothisa cinerearia</name>
    <dbReference type="NCBI Taxonomy" id="2249628"/>
    <lineage>
        <taxon>Eukaryota</taxon>
        <taxon>Metazoa</taxon>
        <taxon>Ecdysozoa</taxon>
        <taxon>Arthropoda</taxon>
        <taxon>Hexapoda</taxon>
        <taxon>Insecta</taxon>
        <taxon>Pterygota</taxon>
        <taxon>Neoptera</taxon>
        <taxon>Endopterygota</taxon>
        <taxon>Lepidoptera</taxon>
        <taxon>Glossata</taxon>
        <taxon>Ditrysia</taxon>
        <taxon>Geometroidea</taxon>
        <taxon>Geometridae</taxon>
        <taxon>Ennominae</taxon>
        <taxon>Semiothisa</taxon>
    </lineage>
</organism>